<feature type="region of interest" description="Disordered" evidence="1">
    <location>
        <begin position="61"/>
        <end position="84"/>
    </location>
</feature>
<gene>
    <name evidence="3" type="ORF">RY831_04445</name>
</gene>
<evidence type="ECO:0000313" key="4">
    <source>
        <dbReference type="Proteomes" id="UP001352263"/>
    </source>
</evidence>
<dbReference type="GO" id="GO:0003677">
    <property type="term" value="F:DNA binding"/>
    <property type="evidence" value="ECO:0007669"/>
    <property type="project" value="UniProtKB-KW"/>
</dbReference>
<protein>
    <submittedName>
        <fullName evidence="3">AbrB/MazE/SpoVT family DNA-binding domain-containing protein</fullName>
    </submittedName>
</protein>
<evidence type="ECO:0000313" key="3">
    <source>
        <dbReference type="EMBL" id="MEC4718382.1"/>
    </source>
</evidence>
<dbReference type="SMART" id="SM00966">
    <property type="entry name" value="SpoVT_AbrB"/>
    <property type="match status" value="1"/>
</dbReference>
<proteinExistence type="predicted"/>
<organism evidence="3 4">
    <name type="scientific">Noviherbaspirillum album</name>
    <dbReference type="NCBI Taxonomy" id="3080276"/>
    <lineage>
        <taxon>Bacteria</taxon>
        <taxon>Pseudomonadati</taxon>
        <taxon>Pseudomonadota</taxon>
        <taxon>Betaproteobacteria</taxon>
        <taxon>Burkholderiales</taxon>
        <taxon>Oxalobacteraceae</taxon>
        <taxon>Noviherbaspirillum</taxon>
    </lineage>
</organism>
<keyword evidence="3" id="KW-0238">DNA-binding</keyword>
<dbReference type="InterPro" id="IPR007159">
    <property type="entry name" value="SpoVT-AbrB_dom"/>
</dbReference>
<sequence>MPTLSQKRQVTLPKDLCDRLLVQPGDDLSFLEYGGRITIIKKVKGSSDGKLKHLKADAKYSDDDSMQDIISQRHEPTQRKKHAA</sequence>
<accession>A0ABU6J430</accession>
<dbReference type="InterPro" id="IPR037914">
    <property type="entry name" value="SpoVT-AbrB_sf"/>
</dbReference>
<reference evidence="3 4" key="1">
    <citation type="submission" date="2023-10" db="EMBL/GenBank/DDBJ databases">
        <title>Noviherbaspirillum sp. CPCC 100848 genome assembly.</title>
        <authorList>
            <person name="Li X.Y."/>
            <person name="Fang X.M."/>
        </authorList>
    </citation>
    <scope>NUCLEOTIDE SEQUENCE [LARGE SCALE GENOMIC DNA]</scope>
    <source>
        <strain evidence="3 4">CPCC 100848</strain>
    </source>
</reference>
<evidence type="ECO:0000259" key="2">
    <source>
        <dbReference type="SMART" id="SM00966"/>
    </source>
</evidence>
<evidence type="ECO:0000256" key="1">
    <source>
        <dbReference type="SAM" id="MobiDB-lite"/>
    </source>
</evidence>
<dbReference type="SUPFAM" id="SSF89447">
    <property type="entry name" value="AbrB/MazE/MraZ-like"/>
    <property type="match status" value="1"/>
</dbReference>
<dbReference type="Gene3D" id="2.10.260.10">
    <property type="match status" value="1"/>
</dbReference>
<keyword evidence="4" id="KW-1185">Reference proteome</keyword>
<dbReference type="EMBL" id="JAWIIV010000002">
    <property type="protein sequence ID" value="MEC4718382.1"/>
    <property type="molecule type" value="Genomic_DNA"/>
</dbReference>
<dbReference type="Pfam" id="PF04014">
    <property type="entry name" value="MazE_antitoxin"/>
    <property type="match status" value="1"/>
</dbReference>
<dbReference type="RefSeq" id="WP_326505106.1">
    <property type="nucleotide sequence ID" value="NZ_JAWIIV010000002.1"/>
</dbReference>
<name>A0ABU6J430_9BURK</name>
<comment type="caution">
    <text evidence="3">The sequence shown here is derived from an EMBL/GenBank/DDBJ whole genome shotgun (WGS) entry which is preliminary data.</text>
</comment>
<dbReference type="Proteomes" id="UP001352263">
    <property type="component" value="Unassembled WGS sequence"/>
</dbReference>
<feature type="domain" description="SpoVT-AbrB" evidence="2">
    <location>
        <begin position="2"/>
        <end position="47"/>
    </location>
</feature>